<dbReference type="EMBL" id="AP019860">
    <property type="protein sequence ID" value="BBM85183.1"/>
    <property type="molecule type" value="Genomic_DNA"/>
</dbReference>
<evidence type="ECO:0000313" key="3">
    <source>
        <dbReference type="EMBL" id="BBM85183.1"/>
    </source>
</evidence>
<dbReference type="RefSeq" id="WP_151969299.1">
    <property type="nucleotide sequence ID" value="NZ_AP019860.1"/>
</dbReference>
<feature type="signal peptide" evidence="2">
    <location>
        <begin position="1"/>
        <end position="17"/>
    </location>
</feature>
<organism evidence="3 4">
    <name type="scientific">Uabimicrobium amorphum</name>
    <dbReference type="NCBI Taxonomy" id="2596890"/>
    <lineage>
        <taxon>Bacteria</taxon>
        <taxon>Pseudomonadati</taxon>
        <taxon>Planctomycetota</taxon>
        <taxon>Candidatus Uabimicrobiia</taxon>
        <taxon>Candidatus Uabimicrobiales</taxon>
        <taxon>Candidatus Uabimicrobiaceae</taxon>
        <taxon>Candidatus Uabimicrobium</taxon>
    </lineage>
</organism>
<feature type="region of interest" description="Disordered" evidence="1">
    <location>
        <begin position="263"/>
        <end position="296"/>
    </location>
</feature>
<dbReference type="OrthoDB" id="3078754at2"/>
<protein>
    <submittedName>
        <fullName evidence="3">Peptidase</fullName>
    </submittedName>
</protein>
<evidence type="ECO:0000256" key="1">
    <source>
        <dbReference type="SAM" id="MobiDB-lite"/>
    </source>
</evidence>
<dbReference type="InterPro" id="IPR043504">
    <property type="entry name" value="Peptidase_S1_PA_chymotrypsin"/>
</dbReference>
<dbReference type="Gene3D" id="2.40.10.10">
    <property type="entry name" value="Trypsin-like serine proteases"/>
    <property type="match status" value="2"/>
</dbReference>
<dbReference type="SUPFAM" id="SSF50494">
    <property type="entry name" value="Trypsin-like serine proteases"/>
    <property type="match status" value="1"/>
</dbReference>
<dbReference type="Pfam" id="PF13365">
    <property type="entry name" value="Trypsin_2"/>
    <property type="match status" value="1"/>
</dbReference>
<dbReference type="InterPro" id="IPR009003">
    <property type="entry name" value="Peptidase_S1_PA"/>
</dbReference>
<evidence type="ECO:0000256" key="2">
    <source>
        <dbReference type="SAM" id="SignalP"/>
    </source>
</evidence>
<feature type="chain" id="PRO_5024995144" evidence="2">
    <location>
        <begin position="18"/>
        <end position="487"/>
    </location>
</feature>
<sequence>MKKFIILLMVCSCVLFAEDQIPFSKQPVELNSGVVSASRSMDAPVFRQIVSIPNAQWLRVHFSEYNLGQKSYVKITSLKDHGEQTLNAEQLKMWHDSSAYFNGSRVLVELFAAPQDTGVFINCSEVSAGEEGAAARSICGSEDDRVSSNDKRSGRLVPVGCTGWIIGNGYLTAGHCVDGHSVELLEFNVPPSDANGSINHPAPQHQYPVTGVVKYKNGGQGNDWCTFTVGPNSVTGLTPLQAQKSFFKVSNSITPQQIRITGYGVDNMPRGSTGSRNKDSQTQQTHVGPFSQLSGNTLRYTTDTTGGNSGSPVISETHNTTVGIHTHGGCGSWGGSNAGTSFKNSDLGKAIQLLSENSVFVDNTHPSATQTGDIFNPYHSISDAIEKNQDKSINVAPGIYNENIVVNRGVSINVITDVVVIGQSVESTPVVLNAVNGDKEINEEAVQVGTNFQIAKGANLVINAKSVTISSNINIPNGASLTINIVE</sequence>
<dbReference type="PANTHER" id="PTHR36234">
    <property type="entry name" value="LYSYL ENDOPEPTIDASE"/>
    <property type="match status" value="1"/>
</dbReference>
<accession>A0A5S9INJ2</accession>
<reference evidence="3 4" key="1">
    <citation type="submission" date="2019-08" db="EMBL/GenBank/DDBJ databases">
        <title>Complete genome sequence of Candidatus Uab amorphum.</title>
        <authorList>
            <person name="Shiratori T."/>
            <person name="Suzuki S."/>
            <person name="Kakizawa Y."/>
            <person name="Ishida K."/>
        </authorList>
    </citation>
    <scope>NUCLEOTIDE SEQUENCE [LARGE SCALE GENOMIC DNA]</scope>
    <source>
        <strain evidence="3 4">SRT547</strain>
    </source>
</reference>
<dbReference type="Gene3D" id="2.160.20.10">
    <property type="entry name" value="Single-stranded right-handed beta-helix, Pectin lyase-like"/>
    <property type="match status" value="1"/>
</dbReference>
<dbReference type="GO" id="GO:0004252">
    <property type="term" value="F:serine-type endopeptidase activity"/>
    <property type="evidence" value="ECO:0007669"/>
    <property type="project" value="InterPro"/>
</dbReference>
<dbReference type="KEGG" id="uam:UABAM_03546"/>
<keyword evidence="4" id="KW-1185">Reference proteome</keyword>
<dbReference type="InterPro" id="IPR012334">
    <property type="entry name" value="Pectin_lyas_fold"/>
</dbReference>
<evidence type="ECO:0000313" key="4">
    <source>
        <dbReference type="Proteomes" id="UP000326354"/>
    </source>
</evidence>
<name>A0A5S9INJ2_UABAM</name>
<dbReference type="GO" id="GO:0006508">
    <property type="term" value="P:proteolysis"/>
    <property type="evidence" value="ECO:0007669"/>
    <property type="project" value="InterPro"/>
</dbReference>
<feature type="compositionally biased region" description="Polar residues" evidence="1">
    <location>
        <begin position="270"/>
        <end position="296"/>
    </location>
</feature>
<gene>
    <name evidence="3" type="ORF">UABAM_03546</name>
</gene>
<dbReference type="InterPro" id="IPR018114">
    <property type="entry name" value="TRYPSIN_HIS"/>
</dbReference>
<dbReference type="PROSITE" id="PS00134">
    <property type="entry name" value="TRYPSIN_HIS"/>
    <property type="match status" value="1"/>
</dbReference>
<dbReference type="InterPro" id="IPR011050">
    <property type="entry name" value="Pectin_lyase_fold/virulence"/>
</dbReference>
<dbReference type="AlphaFoldDB" id="A0A5S9INJ2"/>
<keyword evidence="2" id="KW-0732">Signal</keyword>
<dbReference type="SUPFAM" id="SSF51126">
    <property type="entry name" value="Pectin lyase-like"/>
    <property type="match status" value="1"/>
</dbReference>
<dbReference type="PANTHER" id="PTHR36234:SF5">
    <property type="entry name" value="LYSYL ENDOPEPTIDASE"/>
    <property type="match status" value="1"/>
</dbReference>
<proteinExistence type="predicted"/>
<dbReference type="Proteomes" id="UP000326354">
    <property type="component" value="Chromosome"/>
</dbReference>